<reference evidence="2" key="1">
    <citation type="submission" date="2021-05" db="EMBL/GenBank/DDBJ databases">
        <authorList>
            <person name="Alioto T."/>
            <person name="Alioto T."/>
            <person name="Gomez Garrido J."/>
        </authorList>
    </citation>
    <scope>NUCLEOTIDE SEQUENCE</scope>
</reference>
<dbReference type="AlphaFoldDB" id="A0A8D8PCT2"/>
<proteinExistence type="predicted"/>
<dbReference type="EMBL" id="HBUE01231355">
    <property type="protein sequence ID" value="CAG6545107.1"/>
    <property type="molecule type" value="Transcribed_RNA"/>
</dbReference>
<feature type="transmembrane region" description="Helical" evidence="1">
    <location>
        <begin position="133"/>
        <end position="151"/>
    </location>
</feature>
<feature type="transmembrane region" description="Helical" evidence="1">
    <location>
        <begin position="60"/>
        <end position="78"/>
    </location>
</feature>
<evidence type="ECO:0000256" key="1">
    <source>
        <dbReference type="SAM" id="Phobius"/>
    </source>
</evidence>
<evidence type="ECO:0000313" key="2">
    <source>
        <dbReference type="EMBL" id="CAG6597246.1"/>
    </source>
</evidence>
<dbReference type="EMBL" id="HBUE01231353">
    <property type="protein sequence ID" value="CAG6545105.1"/>
    <property type="molecule type" value="Transcribed_RNA"/>
</dbReference>
<accession>A0A8D8PCT2</accession>
<sequence>MLYFKFKQSKSYPAAKRGWRGSTLVFFGGFLFCLIFIFMFSPGRTRVRPCLFCLRICFNILKFQTAILFRLIFISLYIENRYCRFVCLSFVVIFIHILFLRFFFLHSYLAADMRCVADFCLLSLLSEHSFDDFFSVRFFFCYYITAVIQKIEKQ</sequence>
<dbReference type="EMBL" id="HBUE01338155">
    <property type="protein sequence ID" value="CAG6597244.1"/>
    <property type="molecule type" value="Transcribed_RNA"/>
</dbReference>
<name>A0A8D8PCT2_CULPI</name>
<protein>
    <submittedName>
        <fullName evidence="2">(northern house mosquito) hypothetical protein</fullName>
    </submittedName>
</protein>
<keyword evidence="1" id="KW-0812">Transmembrane</keyword>
<keyword evidence="1" id="KW-0472">Membrane</keyword>
<feature type="transmembrane region" description="Helical" evidence="1">
    <location>
        <begin position="21"/>
        <end position="40"/>
    </location>
</feature>
<feature type="transmembrane region" description="Helical" evidence="1">
    <location>
        <begin position="85"/>
        <end position="104"/>
    </location>
</feature>
<organism evidence="2">
    <name type="scientific">Culex pipiens</name>
    <name type="common">House mosquito</name>
    <dbReference type="NCBI Taxonomy" id="7175"/>
    <lineage>
        <taxon>Eukaryota</taxon>
        <taxon>Metazoa</taxon>
        <taxon>Ecdysozoa</taxon>
        <taxon>Arthropoda</taxon>
        <taxon>Hexapoda</taxon>
        <taxon>Insecta</taxon>
        <taxon>Pterygota</taxon>
        <taxon>Neoptera</taxon>
        <taxon>Endopterygota</taxon>
        <taxon>Diptera</taxon>
        <taxon>Nematocera</taxon>
        <taxon>Culicoidea</taxon>
        <taxon>Culicidae</taxon>
        <taxon>Culicinae</taxon>
        <taxon>Culicini</taxon>
        <taxon>Culex</taxon>
        <taxon>Culex</taxon>
    </lineage>
</organism>
<dbReference type="EMBL" id="HBUE01338157">
    <property type="protein sequence ID" value="CAG6597246.1"/>
    <property type="molecule type" value="Transcribed_RNA"/>
</dbReference>
<keyword evidence="1" id="KW-1133">Transmembrane helix</keyword>